<dbReference type="EMBL" id="FQZK01000030">
    <property type="protein sequence ID" value="SHK72758.1"/>
    <property type="molecule type" value="Genomic_DNA"/>
</dbReference>
<protein>
    <submittedName>
        <fullName evidence="2">Uncharacterized protein</fullName>
    </submittedName>
</protein>
<keyword evidence="3" id="KW-1185">Reference proteome</keyword>
<proteinExistence type="predicted"/>
<organism evidence="2 3">
    <name type="scientific">Nocardiopsis flavescens</name>
    <dbReference type="NCBI Taxonomy" id="758803"/>
    <lineage>
        <taxon>Bacteria</taxon>
        <taxon>Bacillati</taxon>
        <taxon>Actinomycetota</taxon>
        <taxon>Actinomycetes</taxon>
        <taxon>Streptosporangiales</taxon>
        <taxon>Nocardiopsidaceae</taxon>
        <taxon>Nocardiopsis</taxon>
    </lineage>
</organism>
<reference evidence="2 3" key="1">
    <citation type="submission" date="2016-11" db="EMBL/GenBank/DDBJ databases">
        <authorList>
            <person name="Jaros S."/>
            <person name="Januszkiewicz K."/>
            <person name="Wedrychowicz H."/>
        </authorList>
    </citation>
    <scope>NUCLEOTIDE SEQUENCE [LARGE SCALE GENOMIC DNA]</scope>
    <source>
        <strain evidence="2 3">CGMCC 4.5723</strain>
    </source>
</reference>
<sequence length="354" mass="36893">GGGGVLSGGGSGRGLPRPTTWKGRKGPPAQPRLLTTLLGTPAPDVVTRTQAPSRTTTHRGRACAPPSPPRGRASRYPRLPPAADRMGATPSGWGRGLQSGGQPPGARPAGTRGLHPHGFAEPGTPSSTPWGRGGDSCSPAVPGAPRPCTFHPLRRWEGMGVLYVRAACRAHRPLQGAFLPPRAAELGSPRSTQPRMTPPPLTTCAQRTGLAVCRAPTAPGPGPRSAGRRFQAAELLENSGRAFTPWSGGRGPLTGWGRGLRLGGQPPVAGQGKCARPSPPCVWGGRYALPKPAGVGVWINADRLCPGPRDSARFTPYGVGRAWVGSTYGPLVARLVLCRGHSSRPKRLSWDRLA</sequence>
<name>A0A1M6UU56_9ACTN</name>
<feature type="compositionally biased region" description="Gly residues" evidence="1">
    <location>
        <begin position="93"/>
        <end position="103"/>
    </location>
</feature>
<evidence type="ECO:0000256" key="1">
    <source>
        <dbReference type="SAM" id="MobiDB-lite"/>
    </source>
</evidence>
<evidence type="ECO:0000313" key="3">
    <source>
        <dbReference type="Proteomes" id="UP000184452"/>
    </source>
</evidence>
<feature type="region of interest" description="Disordered" evidence="1">
    <location>
        <begin position="1"/>
        <end position="139"/>
    </location>
</feature>
<dbReference type="Proteomes" id="UP000184452">
    <property type="component" value="Unassembled WGS sequence"/>
</dbReference>
<accession>A0A1M6UU56</accession>
<gene>
    <name evidence="2" type="ORF">SAMN05421803_1301</name>
</gene>
<dbReference type="STRING" id="758803.SAMN05421803_1301"/>
<feature type="compositionally biased region" description="Gly residues" evidence="1">
    <location>
        <begin position="1"/>
        <end position="13"/>
    </location>
</feature>
<dbReference type="AlphaFoldDB" id="A0A1M6UU56"/>
<evidence type="ECO:0000313" key="2">
    <source>
        <dbReference type="EMBL" id="SHK72758.1"/>
    </source>
</evidence>
<feature type="non-terminal residue" evidence="2">
    <location>
        <position position="1"/>
    </location>
</feature>